<name>A0A494VNT5_9SPHI</name>
<keyword evidence="3" id="KW-1185">Reference proteome</keyword>
<reference evidence="2 3" key="1">
    <citation type="submission" date="2018-10" db="EMBL/GenBank/DDBJ databases">
        <title>Genome sequencing of Mucilaginibacter sp. HYN0043.</title>
        <authorList>
            <person name="Kim M."/>
            <person name="Yi H."/>
        </authorList>
    </citation>
    <scope>NUCLEOTIDE SEQUENCE [LARGE SCALE GENOMIC DNA]</scope>
    <source>
        <strain evidence="2 3">HYN0043</strain>
    </source>
</reference>
<keyword evidence="1" id="KW-0812">Transmembrane</keyword>
<protein>
    <submittedName>
        <fullName evidence="2">Uncharacterized protein</fullName>
    </submittedName>
</protein>
<evidence type="ECO:0000256" key="1">
    <source>
        <dbReference type="SAM" id="Phobius"/>
    </source>
</evidence>
<organism evidence="2 3">
    <name type="scientific">Mucilaginibacter celer</name>
    <dbReference type="NCBI Taxonomy" id="2305508"/>
    <lineage>
        <taxon>Bacteria</taxon>
        <taxon>Pseudomonadati</taxon>
        <taxon>Bacteroidota</taxon>
        <taxon>Sphingobacteriia</taxon>
        <taxon>Sphingobacteriales</taxon>
        <taxon>Sphingobacteriaceae</taxon>
        <taxon>Mucilaginibacter</taxon>
    </lineage>
</organism>
<feature type="transmembrane region" description="Helical" evidence="1">
    <location>
        <begin position="70"/>
        <end position="89"/>
    </location>
</feature>
<evidence type="ECO:0000313" key="2">
    <source>
        <dbReference type="EMBL" id="AYL97096.1"/>
    </source>
</evidence>
<keyword evidence="1" id="KW-0472">Membrane</keyword>
<dbReference type="RefSeq" id="WP_119410680.1">
    <property type="nucleotide sequence ID" value="NZ_CP032869.1"/>
</dbReference>
<dbReference type="AlphaFoldDB" id="A0A494VNT5"/>
<evidence type="ECO:0000313" key="3">
    <source>
        <dbReference type="Proteomes" id="UP000270046"/>
    </source>
</evidence>
<feature type="transmembrane region" description="Helical" evidence="1">
    <location>
        <begin position="152"/>
        <end position="179"/>
    </location>
</feature>
<proteinExistence type="predicted"/>
<feature type="transmembrane region" description="Helical" evidence="1">
    <location>
        <begin position="199"/>
        <end position="220"/>
    </location>
</feature>
<dbReference type="Proteomes" id="UP000270046">
    <property type="component" value="Chromosome"/>
</dbReference>
<keyword evidence="1" id="KW-1133">Transmembrane helix</keyword>
<dbReference type="EMBL" id="CP032869">
    <property type="protein sequence ID" value="AYL97096.1"/>
    <property type="molecule type" value="Genomic_DNA"/>
</dbReference>
<accession>A0A494VNT5</accession>
<dbReference type="KEGG" id="muh:HYN43_018065"/>
<feature type="transmembrane region" description="Helical" evidence="1">
    <location>
        <begin position="40"/>
        <end position="58"/>
    </location>
</feature>
<gene>
    <name evidence="2" type="ORF">HYN43_018065</name>
</gene>
<sequence>MISLIKLFKYLAETDDAEVLKAYYEKCNDNLKELNKRSNWLSQFILLLSVLCLFPRNFTTIKFLDIDFDFNLIHLITPTLLSYLIFEWLMVARRRRDLIVTIQQLTYKIFKINPEEDEAIFPAFNPNTLNIMPFSIMNEASNIERKNKFNLYIIRAAILCMPMFLITIIIISIISSIKSYHLEARFIWPTTIEDFIDTISLYFSITTCLLFIIWIVYYYITECKHLSEIKRLANQQNAQID</sequence>
<dbReference type="OrthoDB" id="1094459at2"/>